<evidence type="ECO:0000256" key="1">
    <source>
        <dbReference type="SAM" id="Phobius"/>
    </source>
</evidence>
<protein>
    <submittedName>
        <fullName evidence="2">Uncharacterized protein</fullName>
    </submittedName>
</protein>
<keyword evidence="1" id="KW-1133">Transmembrane helix</keyword>
<evidence type="ECO:0000313" key="2">
    <source>
        <dbReference type="EMBL" id="CAG5123290.1"/>
    </source>
</evidence>
<name>A0A8S3Z6Q2_9EUPU</name>
<dbReference type="EMBL" id="CAJHNH020001493">
    <property type="protein sequence ID" value="CAG5123290.1"/>
    <property type="molecule type" value="Genomic_DNA"/>
</dbReference>
<dbReference type="AlphaFoldDB" id="A0A8S3Z6Q2"/>
<sequence>MQIRDHFKMRNFSLQHSDMEAFVTSKCKARTSYLAWRVFWALYHCSWLMGNIIMMCLSEEVSVAKWFIYLSNWMYLLLTLECVLEAIIVLDDWNRKSGTVQGLRLPWYIQMVWLLYTVSAVGSVMVSVWYWSLIHK</sequence>
<keyword evidence="1" id="KW-0472">Membrane</keyword>
<feature type="transmembrane region" description="Helical" evidence="1">
    <location>
        <begin position="34"/>
        <end position="54"/>
    </location>
</feature>
<dbReference type="OrthoDB" id="419711at2759"/>
<reference evidence="2" key="1">
    <citation type="submission" date="2021-04" db="EMBL/GenBank/DDBJ databases">
        <authorList>
            <consortium name="Molecular Ecology Group"/>
        </authorList>
    </citation>
    <scope>NUCLEOTIDE SEQUENCE</scope>
</reference>
<proteinExistence type="predicted"/>
<accession>A0A8S3Z6Q2</accession>
<keyword evidence="1" id="KW-0812">Transmembrane</keyword>
<comment type="caution">
    <text evidence="2">The sequence shown here is derived from an EMBL/GenBank/DDBJ whole genome shotgun (WGS) entry which is preliminary data.</text>
</comment>
<feature type="transmembrane region" description="Helical" evidence="1">
    <location>
        <begin position="111"/>
        <end position="131"/>
    </location>
</feature>
<organism evidence="2 3">
    <name type="scientific">Candidula unifasciata</name>
    <dbReference type="NCBI Taxonomy" id="100452"/>
    <lineage>
        <taxon>Eukaryota</taxon>
        <taxon>Metazoa</taxon>
        <taxon>Spiralia</taxon>
        <taxon>Lophotrochozoa</taxon>
        <taxon>Mollusca</taxon>
        <taxon>Gastropoda</taxon>
        <taxon>Heterobranchia</taxon>
        <taxon>Euthyneura</taxon>
        <taxon>Panpulmonata</taxon>
        <taxon>Eupulmonata</taxon>
        <taxon>Stylommatophora</taxon>
        <taxon>Helicina</taxon>
        <taxon>Helicoidea</taxon>
        <taxon>Geomitridae</taxon>
        <taxon>Candidula</taxon>
    </lineage>
</organism>
<evidence type="ECO:0000313" key="3">
    <source>
        <dbReference type="Proteomes" id="UP000678393"/>
    </source>
</evidence>
<dbReference type="Proteomes" id="UP000678393">
    <property type="component" value="Unassembled WGS sequence"/>
</dbReference>
<feature type="transmembrane region" description="Helical" evidence="1">
    <location>
        <begin position="66"/>
        <end position="90"/>
    </location>
</feature>
<gene>
    <name evidence="2" type="ORF">CUNI_LOCUS8848</name>
</gene>
<feature type="non-terminal residue" evidence="2">
    <location>
        <position position="136"/>
    </location>
</feature>
<keyword evidence="3" id="KW-1185">Reference proteome</keyword>